<dbReference type="KEGG" id="ela:UCREL1_4867"/>
<evidence type="ECO:0000313" key="1">
    <source>
        <dbReference type="EMBL" id="EMR68127.1"/>
    </source>
</evidence>
<name>M7SV54_EUTLA</name>
<dbReference type="EMBL" id="KB706305">
    <property type="protein sequence ID" value="EMR68127.1"/>
    <property type="molecule type" value="Genomic_DNA"/>
</dbReference>
<reference evidence="2" key="1">
    <citation type="journal article" date="2013" name="Genome Announc.">
        <title>Draft genome sequence of the grapevine dieback fungus Eutypa lata UCR-EL1.</title>
        <authorList>
            <person name="Blanco-Ulate B."/>
            <person name="Rolshausen P.E."/>
            <person name="Cantu D."/>
        </authorList>
    </citation>
    <scope>NUCLEOTIDE SEQUENCE [LARGE SCALE GENOMIC DNA]</scope>
    <source>
        <strain evidence="2">UCR-EL1</strain>
    </source>
</reference>
<dbReference type="Gene3D" id="3.30.420.10">
    <property type="entry name" value="Ribonuclease H-like superfamily/Ribonuclease H"/>
    <property type="match status" value="1"/>
</dbReference>
<gene>
    <name evidence="1" type="ORF">UCREL1_4867</name>
</gene>
<evidence type="ECO:0008006" key="3">
    <source>
        <dbReference type="Google" id="ProtNLM"/>
    </source>
</evidence>
<dbReference type="HOGENOM" id="CLU_1304860_0_0_1"/>
<dbReference type="Proteomes" id="UP000012174">
    <property type="component" value="Unassembled WGS sequence"/>
</dbReference>
<organism evidence="1 2">
    <name type="scientific">Eutypa lata (strain UCR-EL1)</name>
    <name type="common">Grapevine dieback disease fungus</name>
    <name type="synonym">Eutypa armeniacae</name>
    <dbReference type="NCBI Taxonomy" id="1287681"/>
    <lineage>
        <taxon>Eukaryota</taxon>
        <taxon>Fungi</taxon>
        <taxon>Dikarya</taxon>
        <taxon>Ascomycota</taxon>
        <taxon>Pezizomycotina</taxon>
        <taxon>Sordariomycetes</taxon>
        <taxon>Xylariomycetidae</taxon>
        <taxon>Xylariales</taxon>
        <taxon>Diatrypaceae</taxon>
        <taxon>Eutypa</taxon>
    </lineage>
</organism>
<evidence type="ECO:0000313" key="2">
    <source>
        <dbReference type="Proteomes" id="UP000012174"/>
    </source>
</evidence>
<dbReference type="OrthoDB" id="407198at2759"/>
<accession>M7SV54</accession>
<dbReference type="AlphaFoldDB" id="M7SV54"/>
<dbReference type="STRING" id="1287681.M7SV54"/>
<protein>
    <recommendedName>
        <fullName evidence="3">RNase H type-1 domain-containing protein</fullName>
    </recommendedName>
</protein>
<proteinExistence type="predicted"/>
<dbReference type="InterPro" id="IPR036397">
    <property type="entry name" value="RNaseH_sf"/>
</dbReference>
<keyword evidence="2" id="KW-1185">Reference proteome</keyword>
<sequence>MAEVFQPEQYVPDYEDASDVEHPHMETHWVHPKQPGSELGYAEDTIIVSIATDLVHDDEAHGVGGFYYGPGNAWNSTAHCTHQDRVSLQWISMLVSNRMLKEIALIKGPCNQVCAHTHIPSGRLRRVIIKTDSDFLAEFMTRVGMIWLRRNNYITSYGEPLQARLFLAQIVSLIEALKADGIDVLFWHVSEEENVEARQKLEEALFTPSCH</sequence>
<dbReference type="GO" id="GO:0003676">
    <property type="term" value="F:nucleic acid binding"/>
    <property type="evidence" value="ECO:0007669"/>
    <property type="project" value="InterPro"/>
</dbReference>